<proteinExistence type="predicted"/>
<evidence type="ECO:0008006" key="3">
    <source>
        <dbReference type="Google" id="ProtNLM"/>
    </source>
</evidence>
<accession>A0A6L2J1L4</accession>
<dbReference type="EMBL" id="BKCJ010000179">
    <property type="protein sequence ID" value="GEU30686.1"/>
    <property type="molecule type" value="Genomic_DNA"/>
</dbReference>
<organism evidence="2">
    <name type="scientific">Tanacetum cinerariifolium</name>
    <name type="common">Dalmatian daisy</name>
    <name type="synonym">Chrysanthemum cinerariifolium</name>
    <dbReference type="NCBI Taxonomy" id="118510"/>
    <lineage>
        <taxon>Eukaryota</taxon>
        <taxon>Viridiplantae</taxon>
        <taxon>Streptophyta</taxon>
        <taxon>Embryophyta</taxon>
        <taxon>Tracheophyta</taxon>
        <taxon>Spermatophyta</taxon>
        <taxon>Magnoliopsida</taxon>
        <taxon>eudicotyledons</taxon>
        <taxon>Gunneridae</taxon>
        <taxon>Pentapetalae</taxon>
        <taxon>asterids</taxon>
        <taxon>campanulids</taxon>
        <taxon>Asterales</taxon>
        <taxon>Asteraceae</taxon>
        <taxon>Asteroideae</taxon>
        <taxon>Anthemideae</taxon>
        <taxon>Anthemidinae</taxon>
        <taxon>Tanacetum</taxon>
    </lineage>
</organism>
<protein>
    <recommendedName>
        <fullName evidence="3">Reverse transcriptase domain-containing protein</fullName>
    </recommendedName>
</protein>
<name>A0A6L2J1L4_TANCI</name>
<dbReference type="PANTHER" id="PTHR15503:SF45">
    <property type="entry name" value="RNA-DIRECTED DNA POLYMERASE HOMOLOG"/>
    <property type="match status" value="1"/>
</dbReference>
<dbReference type="InterPro" id="IPR032567">
    <property type="entry name" value="RTL1-rel"/>
</dbReference>
<dbReference type="InterPro" id="IPR021109">
    <property type="entry name" value="Peptidase_aspartic_dom_sf"/>
</dbReference>
<dbReference type="InterPro" id="IPR043502">
    <property type="entry name" value="DNA/RNA_pol_sf"/>
</dbReference>
<comment type="caution">
    <text evidence="2">The sequence shown here is derived from an EMBL/GenBank/DDBJ whole genome shotgun (WGS) entry which is preliminary data.</text>
</comment>
<dbReference type="CDD" id="cd00303">
    <property type="entry name" value="retropepsin_like"/>
    <property type="match status" value="1"/>
</dbReference>
<gene>
    <name evidence="2" type="ORF">Tci_002664</name>
</gene>
<feature type="region of interest" description="Disordered" evidence="1">
    <location>
        <begin position="532"/>
        <end position="553"/>
    </location>
</feature>
<dbReference type="Pfam" id="PF08284">
    <property type="entry name" value="RVP_2"/>
    <property type="match status" value="1"/>
</dbReference>
<evidence type="ECO:0000256" key="1">
    <source>
        <dbReference type="SAM" id="MobiDB-lite"/>
    </source>
</evidence>
<dbReference type="AlphaFoldDB" id="A0A6L2J1L4"/>
<dbReference type="SUPFAM" id="SSF50630">
    <property type="entry name" value="Acid proteases"/>
    <property type="match status" value="1"/>
</dbReference>
<evidence type="ECO:0000313" key="2">
    <source>
        <dbReference type="EMBL" id="GEU30686.1"/>
    </source>
</evidence>
<sequence>MAPNRRSGSSNDEKLDIAALIVQQLQNILPQIVIQVTNNVNNANANGGNGRNGRNNGCSYKTFLACNPRDYDRKGCVVALTRWIEKMEYVIENSGCVENQKVKYVASSFINKALTWWNTLVQERGREATIGYTDRFHELAKLVPHLVSPESKRIGRYINGLPSQIRGMLQATKPTPIQNNIIKVRILTDVATRYGTLARSSEKRKKVAETSKQGVRQVAPISVVRMENNQRVCYECGSSNYLRNNCPKLNRAHGQAENRLALKGNQNTQNNRNQARGRTFSVNAVDALQDPNVVTGTFSLNNYFATVLFDYGADFSFISTKFTPLLNVKPSIVSPRYVIEVANGKKEDVDRIIRDCKLELVNSLFTIDLIPLGHGNFHVIMGMDCLSKNKAVIVCHEKMVRIPLDGGETKEEHKVHLKLVLELLKKERLYAKLSKFKFCLQEVHFLNHVVNHNSIYVDPRFRGLEGNPKCCQAKGLKDEEKLVHLKMVVKLKVLIEKKKMCSLGLMSLIFLEGLEEEALIEFMVELFEDDEDGKKNEKDGLFNLKANDQSRKA</sequence>
<dbReference type="PANTHER" id="PTHR15503">
    <property type="entry name" value="LDOC1 RELATED"/>
    <property type="match status" value="1"/>
</dbReference>
<reference evidence="2" key="1">
    <citation type="journal article" date="2019" name="Sci. Rep.">
        <title>Draft genome of Tanacetum cinerariifolium, the natural source of mosquito coil.</title>
        <authorList>
            <person name="Yamashiro T."/>
            <person name="Shiraishi A."/>
            <person name="Satake H."/>
            <person name="Nakayama K."/>
        </authorList>
    </citation>
    <scope>NUCLEOTIDE SEQUENCE</scope>
</reference>
<dbReference type="SUPFAM" id="SSF56672">
    <property type="entry name" value="DNA/RNA polymerases"/>
    <property type="match status" value="1"/>
</dbReference>
<dbReference type="Gene3D" id="2.40.70.10">
    <property type="entry name" value="Acid Proteases"/>
    <property type="match status" value="1"/>
</dbReference>